<dbReference type="Pfam" id="PF07929">
    <property type="entry name" value="PRiA4_ORF3"/>
    <property type="match status" value="1"/>
</dbReference>
<dbReference type="Proteomes" id="UP000199421">
    <property type="component" value="Unassembled WGS sequence"/>
</dbReference>
<feature type="region of interest" description="Disordered" evidence="1">
    <location>
        <begin position="168"/>
        <end position="206"/>
    </location>
</feature>
<proteinExistence type="predicted"/>
<accession>A0A1H7YGL1</accession>
<dbReference type="InterPro" id="IPR024047">
    <property type="entry name" value="MM3350-like_sf"/>
</dbReference>
<dbReference type="SUPFAM" id="SSF159941">
    <property type="entry name" value="MM3350-like"/>
    <property type="match status" value="1"/>
</dbReference>
<dbReference type="RefSeq" id="WP_093331869.1">
    <property type="nucleotide sequence ID" value="NZ_FOAF01000013.1"/>
</dbReference>
<reference evidence="4" key="1">
    <citation type="submission" date="2016-10" db="EMBL/GenBank/DDBJ databases">
        <authorList>
            <person name="Varghese N."/>
            <person name="Submissions S."/>
        </authorList>
    </citation>
    <scope>NUCLEOTIDE SEQUENCE [LARGE SCALE GENOMIC DNA]</scope>
    <source>
        <strain evidence="4">DSM 18733</strain>
    </source>
</reference>
<evidence type="ECO:0000313" key="4">
    <source>
        <dbReference type="Proteomes" id="UP000199421"/>
    </source>
</evidence>
<organism evidence="3 4">
    <name type="scientific">Olivibacter domesticus</name>
    <name type="common">Pseudosphingobacterium domesticum</name>
    <dbReference type="NCBI Taxonomy" id="407022"/>
    <lineage>
        <taxon>Bacteria</taxon>
        <taxon>Pseudomonadati</taxon>
        <taxon>Bacteroidota</taxon>
        <taxon>Sphingobacteriia</taxon>
        <taxon>Sphingobacteriales</taxon>
        <taxon>Sphingobacteriaceae</taxon>
        <taxon>Olivibacter</taxon>
    </lineage>
</organism>
<sequence length="206" mass="24183">MAIYRFRVTFEDYDDIIREIDVLSSHTFLDLHQAIHQSTEYNPEVSSSFYISNEQWMKGEEIAYLPNARKKERGITLMENAKLNKFIDDPHQKFYYTYNFDRPFDFHVQLIKILQEESGKKYPLTSKSVGLAPKPFGAAIIPTENTDKKGEKEDFDFLNETEYGIDDAEDLDLDLMDDEETQDGNEEEKDNFSEGFSDNENFEDDY</sequence>
<evidence type="ECO:0000313" key="3">
    <source>
        <dbReference type="EMBL" id="SEM45073.1"/>
    </source>
</evidence>
<dbReference type="STRING" id="407022.SAMN05661044_05217"/>
<feature type="compositionally biased region" description="Acidic residues" evidence="1">
    <location>
        <begin position="168"/>
        <end position="189"/>
    </location>
</feature>
<dbReference type="OrthoDB" id="666725at2"/>
<evidence type="ECO:0000256" key="1">
    <source>
        <dbReference type="SAM" id="MobiDB-lite"/>
    </source>
</evidence>
<dbReference type="InterPro" id="IPR012912">
    <property type="entry name" value="Plasmid_pRiA4b_Orf3-like"/>
</dbReference>
<protein>
    <submittedName>
        <fullName evidence="3">PRiA4b ORF-3-like protein</fullName>
    </submittedName>
</protein>
<feature type="domain" description="Plasmid pRiA4b Orf3-like" evidence="2">
    <location>
        <begin position="3"/>
        <end position="133"/>
    </location>
</feature>
<dbReference type="Gene3D" id="3.10.290.30">
    <property type="entry name" value="MM3350-like"/>
    <property type="match status" value="1"/>
</dbReference>
<gene>
    <name evidence="3" type="ORF">SAMN05661044_05217</name>
</gene>
<name>A0A1H7YGL1_OLID1</name>
<dbReference type="AlphaFoldDB" id="A0A1H7YGL1"/>
<dbReference type="EMBL" id="FOAF01000013">
    <property type="protein sequence ID" value="SEM45073.1"/>
    <property type="molecule type" value="Genomic_DNA"/>
</dbReference>
<keyword evidence="4" id="KW-1185">Reference proteome</keyword>
<evidence type="ECO:0000259" key="2">
    <source>
        <dbReference type="Pfam" id="PF07929"/>
    </source>
</evidence>